<comment type="caution">
    <text evidence="1">The sequence shown here is derived from an EMBL/GenBank/DDBJ whole genome shotgun (WGS) entry which is preliminary data.</text>
</comment>
<name>A0ACB8QCP7_9AGAM</name>
<reference evidence="1" key="1">
    <citation type="submission" date="2021-02" db="EMBL/GenBank/DDBJ databases">
        <authorList>
            <consortium name="DOE Joint Genome Institute"/>
            <person name="Ahrendt S."/>
            <person name="Looney B.P."/>
            <person name="Miyauchi S."/>
            <person name="Morin E."/>
            <person name="Drula E."/>
            <person name="Courty P.E."/>
            <person name="Chicoki N."/>
            <person name="Fauchery L."/>
            <person name="Kohler A."/>
            <person name="Kuo A."/>
            <person name="Labutti K."/>
            <person name="Pangilinan J."/>
            <person name="Lipzen A."/>
            <person name="Riley R."/>
            <person name="Andreopoulos W."/>
            <person name="He G."/>
            <person name="Johnson J."/>
            <person name="Barry K.W."/>
            <person name="Grigoriev I.V."/>
            <person name="Nagy L."/>
            <person name="Hibbett D."/>
            <person name="Henrissat B."/>
            <person name="Matheny P.B."/>
            <person name="Labbe J."/>
            <person name="Martin F."/>
        </authorList>
    </citation>
    <scope>NUCLEOTIDE SEQUENCE</scope>
    <source>
        <strain evidence="1">EC-137</strain>
    </source>
</reference>
<sequence>MHIAQLSIASGAYSLTLLCLCLSGGVTAVQGNNSAVPSAWKSSSPLNRSERLQLAQSAHDVLTPLIDPKLGTAPNLHFLDSASMFWGYTLQDMLSEQPSLYQDLVTENLDTFGRVNPGFYGPARTDGGDSCRLDGKVNSDAIIWGVVAYYAFHTYGNASSLQTAKNIWDEVSPFMVTPEQAANGSHPSRNVPIQSTCNGLSVAGAVFWNTTRPSSNTVTNAETIGPFLALSAYLFNTTGNATYSMAANLSATFIQQQLYNDEIILDSLDLASCAQASVATSYSFDSGLVIEGLSAWANVSSNATLSNITESLVTSSIQYKGWTGTDGVNTEEPNQGTQGDYTNAYKALLIRGIHTALLRLQLQEETLTLIKAYITVQFNALITNSSSPGSNTYSSSWIGPPAASLEPVSQIAALQVLVPAFAITPSNAAAAPMPSRSHAGAIVGGVIGSLLGAAVVLGSLFLLGSRSRRARRRVLEKGAEQAIEPFNSPTFMQRDAPSVPQKGLYPSLVVPSPLANEYTGTSSAVSDMTPALAVDVAELLRSEVAERLLEQRVVGILARTQQLSSGGASWNVPPSTRSGDGSPFPGSGLLVQYQVVLLWILVVDLYIDLIDWGYDVALLGKRTLDSLGFQAVLLIVVIMDLVVGTFCERWPYWPMKLGVQYA</sequence>
<evidence type="ECO:0000313" key="2">
    <source>
        <dbReference type="Proteomes" id="UP000814128"/>
    </source>
</evidence>
<dbReference type="EMBL" id="MU273679">
    <property type="protein sequence ID" value="KAI0029388.1"/>
    <property type="molecule type" value="Genomic_DNA"/>
</dbReference>
<gene>
    <name evidence="1" type="ORF">K488DRAFT_88780</name>
</gene>
<proteinExistence type="predicted"/>
<evidence type="ECO:0000313" key="1">
    <source>
        <dbReference type="EMBL" id="KAI0029388.1"/>
    </source>
</evidence>
<accession>A0ACB8QCP7</accession>
<protein>
    <submittedName>
        <fullName evidence="1">Uncharacterized protein</fullName>
    </submittedName>
</protein>
<keyword evidence="2" id="KW-1185">Reference proteome</keyword>
<dbReference type="Proteomes" id="UP000814128">
    <property type="component" value="Unassembled WGS sequence"/>
</dbReference>
<organism evidence="1 2">
    <name type="scientific">Vararia minispora EC-137</name>
    <dbReference type="NCBI Taxonomy" id="1314806"/>
    <lineage>
        <taxon>Eukaryota</taxon>
        <taxon>Fungi</taxon>
        <taxon>Dikarya</taxon>
        <taxon>Basidiomycota</taxon>
        <taxon>Agaricomycotina</taxon>
        <taxon>Agaricomycetes</taxon>
        <taxon>Russulales</taxon>
        <taxon>Lachnocladiaceae</taxon>
        <taxon>Vararia</taxon>
    </lineage>
</organism>
<reference evidence="1" key="2">
    <citation type="journal article" date="2022" name="New Phytol.">
        <title>Evolutionary transition to the ectomycorrhizal habit in the genomes of a hyperdiverse lineage of mushroom-forming fungi.</title>
        <authorList>
            <person name="Looney B."/>
            <person name="Miyauchi S."/>
            <person name="Morin E."/>
            <person name="Drula E."/>
            <person name="Courty P.E."/>
            <person name="Kohler A."/>
            <person name="Kuo A."/>
            <person name="LaButti K."/>
            <person name="Pangilinan J."/>
            <person name="Lipzen A."/>
            <person name="Riley R."/>
            <person name="Andreopoulos W."/>
            <person name="He G."/>
            <person name="Johnson J."/>
            <person name="Nolan M."/>
            <person name="Tritt A."/>
            <person name="Barry K.W."/>
            <person name="Grigoriev I.V."/>
            <person name="Nagy L.G."/>
            <person name="Hibbett D."/>
            <person name="Henrissat B."/>
            <person name="Matheny P.B."/>
            <person name="Labbe J."/>
            <person name="Martin F.M."/>
        </authorList>
    </citation>
    <scope>NUCLEOTIDE SEQUENCE</scope>
    <source>
        <strain evidence="1">EC-137</strain>
    </source>
</reference>